<dbReference type="PANTHER" id="PTHR10443:SF12">
    <property type="entry name" value="DIPEPTIDASE"/>
    <property type="match status" value="1"/>
</dbReference>
<dbReference type="GO" id="GO:0006508">
    <property type="term" value="P:proteolysis"/>
    <property type="evidence" value="ECO:0007669"/>
    <property type="project" value="InterPro"/>
</dbReference>
<dbReference type="EMBL" id="BARW01015249">
    <property type="protein sequence ID" value="GAI92538.1"/>
    <property type="molecule type" value="Genomic_DNA"/>
</dbReference>
<comment type="caution">
    <text evidence="1">The sequence shown here is derived from an EMBL/GenBank/DDBJ whole genome shotgun (WGS) entry which is preliminary data.</text>
</comment>
<dbReference type="GO" id="GO:0070573">
    <property type="term" value="F:metallodipeptidase activity"/>
    <property type="evidence" value="ECO:0007669"/>
    <property type="project" value="InterPro"/>
</dbReference>
<organism evidence="1">
    <name type="scientific">marine sediment metagenome</name>
    <dbReference type="NCBI Taxonomy" id="412755"/>
    <lineage>
        <taxon>unclassified sequences</taxon>
        <taxon>metagenomes</taxon>
        <taxon>ecological metagenomes</taxon>
    </lineage>
</organism>
<protein>
    <submittedName>
        <fullName evidence="1">Uncharacterized protein</fullName>
    </submittedName>
</protein>
<sequence length="154" mass="17477">SFALNGHYRNKPDNVIKEIAETNGYIGICCIPQFLGRGGDIISLLDHIDYVAKKFGVDHVAIGTDFGIQSQYAENEWRKVPEMSLQRKPWRSLWPQNPYSKPLDDATQNKGKESLIWTNWPLFTVGLVQRGYTDDEIQKIIGGNVIRVLKETGN</sequence>
<proteinExistence type="predicted"/>
<name>X1SHV9_9ZZZZ</name>
<accession>X1SHV9</accession>
<dbReference type="InterPro" id="IPR008257">
    <property type="entry name" value="Pept_M19"/>
</dbReference>
<dbReference type="PROSITE" id="PS51365">
    <property type="entry name" value="RENAL_DIPEPTIDASE_2"/>
    <property type="match status" value="1"/>
</dbReference>
<gene>
    <name evidence="1" type="ORF">S12H4_26807</name>
</gene>
<dbReference type="InterPro" id="IPR032466">
    <property type="entry name" value="Metal_Hydrolase"/>
</dbReference>
<dbReference type="SUPFAM" id="SSF51556">
    <property type="entry name" value="Metallo-dependent hydrolases"/>
    <property type="match status" value="1"/>
</dbReference>
<dbReference type="PANTHER" id="PTHR10443">
    <property type="entry name" value="MICROSOMAL DIPEPTIDASE"/>
    <property type="match status" value="1"/>
</dbReference>
<reference evidence="1" key="1">
    <citation type="journal article" date="2014" name="Front. Microbiol.">
        <title>High frequency of phylogenetically diverse reductive dehalogenase-homologous genes in deep subseafloor sedimentary metagenomes.</title>
        <authorList>
            <person name="Kawai M."/>
            <person name="Futagami T."/>
            <person name="Toyoda A."/>
            <person name="Takaki Y."/>
            <person name="Nishi S."/>
            <person name="Hori S."/>
            <person name="Arai W."/>
            <person name="Tsubouchi T."/>
            <person name="Morono Y."/>
            <person name="Uchiyama I."/>
            <person name="Ito T."/>
            <person name="Fujiyama A."/>
            <person name="Inagaki F."/>
            <person name="Takami H."/>
        </authorList>
    </citation>
    <scope>NUCLEOTIDE SEQUENCE</scope>
    <source>
        <strain evidence="1">Expedition CK06-06</strain>
    </source>
</reference>
<feature type="non-terminal residue" evidence="1">
    <location>
        <position position="1"/>
    </location>
</feature>
<evidence type="ECO:0000313" key="1">
    <source>
        <dbReference type="EMBL" id="GAI92538.1"/>
    </source>
</evidence>
<dbReference type="AlphaFoldDB" id="X1SHV9"/>
<dbReference type="Gene3D" id="3.20.20.140">
    <property type="entry name" value="Metal-dependent hydrolases"/>
    <property type="match status" value="1"/>
</dbReference>
<dbReference type="Pfam" id="PF01244">
    <property type="entry name" value="Peptidase_M19"/>
    <property type="match status" value="1"/>
</dbReference>